<evidence type="ECO:0000313" key="9">
    <source>
        <dbReference type="EMBL" id="ENN85640.1"/>
    </source>
</evidence>
<dbReference type="Proteomes" id="UP000012429">
    <property type="component" value="Unassembled WGS sequence"/>
</dbReference>
<evidence type="ECO:0000256" key="6">
    <source>
        <dbReference type="ARBA" id="ARBA00022989"/>
    </source>
</evidence>
<keyword evidence="5" id="KW-0812">Transmembrane</keyword>
<dbReference type="Gene3D" id="3.90.1480.20">
    <property type="entry name" value="Glycosyl transferase family 29"/>
    <property type="match status" value="1"/>
</dbReference>
<dbReference type="EMBL" id="AQHN01000083">
    <property type="protein sequence ID" value="ENN85640.1"/>
    <property type="molecule type" value="Genomic_DNA"/>
</dbReference>
<dbReference type="STRING" id="363754.RHSP_05620"/>
<comment type="caution">
    <text evidence="9">The sequence shown here is derived from an EMBL/GenBank/DDBJ whole genome shotgun (WGS) entry which is preliminary data.</text>
</comment>
<gene>
    <name evidence="9" type="ORF">RHSP_05620</name>
</gene>
<sequence>MSEAVDKSPSEFAGRPQLARKTAIIIGNGRLDRDLSKIIDGAEFVMRFNEPNLSDDRSGSRTDVLMLAASSKALHKRMVDPAFLENAALKSAKILMLAYHPEIIRKYHPQPNIFQRLRGRRADWTAQAIELMGHAGKEIRIMPPQFYAEGCAELGIAPNQMRTVFPSTGFLGIRYALANFPAFDWDIRLCGFGWKGWARHDWQGERAWVEDKLASGRIGMLA</sequence>
<keyword evidence="10" id="KW-1185">Reference proteome</keyword>
<accession>N6UVF3</accession>
<keyword evidence="8" id="KW-0325">Glycoprotein</keyword>
<name>N6UVF3_9HYPH</name>
<evidence type="ECO:0000313" key="10">
    <source>
        <dbReference type="Proteomes" id="UP000012429"/>
    </source>
</evidence>
<evidence type="ECO:0000256" key="3">
    <source>
        <dbReference type="ARBA" id="ARBA00022676"/>
    </source>
</evidence>
<dbReference type="InterPro" id="IPR001675">
    <property type="entry name" value="Glyco_trans_29"/>
</dbReference>
<evidence type="ECO:0000256" key="1">
    <source>
        <dbReference type="ARBA" id="ARBA00004167"/>
    </source>
</evidence>
<keyword evidence="4" id="KW-0808">Transferase</keyword>
<keyword evidence="3" id="KW-0328">Glycosyltransferase</keyword>
<protein>
    <recommendedName>
        <fullName evidence="11">Urease-associated protein</fullName>
    </recommendedName>
</protein>
<evidence type="ECO:0000256" key="4">
    <source>
        <dbReference type="ARBA" id="ARBA00022679"/>
    </source>
</evidence>
<proteinExistence type="predicted"/>
<dbReference type="InterPro" id="IPR038578">
    <property type="entry name" value="GT29-like_sf"/>
</dbReference>
<dbReference type="PATRIC" id="fig|363754.4.peg.4904"/>
<dbReference type="AlphaFoldDB" id="N6UVF3"/>
<evidence type="ECO:0008006" key="11">
    <source>
        <dbReference type="Google" id="ProtNLM"/>
    </source>
</evidence>
<comment type="subcellular location">
    <subcellularLocation>
        <location evidence="2">Endomembrane system</location>
    </subcellularLocation>
    <subcellularLocation>
        <location evidence="1">Membrane</location>
        <topology evidence="1">Single-pass membrane protein</topology>
    </subcellularLocation>
</comment>
<evidence type="ECO:0000256" key="8">
    <source>
        <dbReference type="ARBA" id="ARBA00023180"/>
    </source>
</evidence>
<evidence type="ECO:0000256" key="2">
    <source>
        <dbReference type="ARBA" id="ARBA00004308"/>
    </source>
</evidence>
<organism evidence="9 10">
    <name type="scientific">Rhizobium freirei PRF 81</name>
    <dbReference type="NCBI Taxonomy" id="363754"/>
    <lineage>
        <taxon>Bacteria</taxon>
        <taxon>Pseudomonadati</taxon>
        <taxon>Pseudomonadota</taxon>
        <taxon>Alphaproteobacteria</taxon>
        <taxon>Hyphomicrobiales</taxon>
        <taxon>Rhizobiaceae</taxon>
        <taxon>Rhizobium/Agrobacterium group</taxon>
        <taxon>Rhizobium</taxon>
    </lineage>
</organism>
<reference evidence="9 10" key="1">
    <citation type="journal article" date="2012" name="BMC Genomics">
        <title>Genomic basis of broad host range and environmental adaptability of Rhizobium tropici CIAT 899 and Rhizobium sp. PRF 81 which are used in inoculants for common bean (Phaseolus vulgaris L.).</title>
        <authorList>
            <person name="Ormeno-Orrillo E."/>
            <person name="Menna P."/>
            <person name="Almeida L.G."/>
            <person name="Ollero F.J."/>
            <person name="Nicolas M.F."/>
            <person name="Pains Rodrigues E."/>
            <person name="Shigueyoshi Nakatani A."/>
            <person name="Silva Batista J.S."/>
            <person name="Oliveira Chueire L.M."/>
            <person name="Souza R.C."/>
            <person name="Ribeiro Vasconcelos A.T."/>
            <person name="Megias M."/>
            <person name="Hungria M."/>
            <person name="Martinez-Romero E."/>
        </authorList>
    </citation>
    <scope>NUCLEOTIDE SEQUENCE [LARGE SCALE GENOMIC DNA]</scope>
    <source>
        <strain evidence="9 10">PRF 81</strain>
    </source>
</reference>
<evidence type="ECO:0000256" key="5">
    <source>
        <dbReference type="ARBA" id="ARBA00022692"/>
    </source>
</evidence>
<dbReference type="OrthoDB" id="8451561at2"/>
<dbReference type="RefSeq" id="WP_004124050.1">
    <property type="nucleotide sequence ID" value="NZ_AQHN01000083.1"/>
</dbReference>
<evidence type="ECO:0000256" key="7">
    <source>
        <dbReference type="ARBA" id="ARBA00023136"/>
    </source>
</evidence>
<dbReference type="Pfam" id="PF00777">
    <property type="entry name" value="Glyco_transf_29"/>
    <property type="match status" value="1"/>
</dbReference>
<keyword evidence="6" id="KW-1133">Transmembrane helix</keyword>
<keyword evidence="7" id="KW-0472">Membrane</keyword>